<dbReference type="EMBL" id="UINC01063861">
    <property type="protein sequence ID" value="SVB91941.1"/>
    <property type="molecule type" value="Genomic_DNA"/>
</dbReference>
<reference evidence="1" key="1">
    <citation type="submission" date="2018-05" db="EMBL/GenBank/DDBJ databases">
        <authorList>
            <person name="Lanie J.A."/>
            <person name="Ng W.-L."/>
            <person name="Kazmierczak K.M."/>
            <person name="Andrzejewski T.M."/>
            <person name="Davidsen T.M."/>
            <person name="Wayne K.J."/>
            <person name="Tettelin H."/>
            <person name="Glass J.I."/>
            <person name="Rusch D."/>
            <person name="Podicherti R."/>
            <person name="Tsui H.-C.T."/>
            <person name="Winkler M.E."/>
        </authorList>
    </citation>
    <scope>NUCLEOTIDE SEQUENCE</scope>
</reference>
<protein>
    <submittedName>
        <fullName evidence="1">Uncharacterized protein</fullName>
    </submittedName>
</protein>
<sequence>VEGDHSCLPIVTVEATFDVSLRDRTVLTSESVPSEA</sequence>
<organism evidence="1">
    <name type="scientific">marine metagenome</name>
    <dbReference type="NCBI Taxonomy" id="408172"/>
    <lineage>
        <taxon>unclassified sequences</taxon>
        <taxon>metagenomes</taxon>
        <taxon>ecological metagenomes</taxon>
    </lineage>
</organism>
<evidence type="ECO:0000313" key="1">
    <source>
        <dbReference type="EMBL" id="SVB91941.1"/>
    </source>
</evidence>
<gene>
    <name evidence="1" type="ORF">METZ01_LOCUS244795</name>
</gene>
<name>A0A382HZQ3_9ZZZZ</name>
<accession>A0A382HZQ3</accession>
<feature type="non-terminal residue" evidence="1">
    <location>
        <position position="36"/>
    </location>
</feature>
<feature type="non-terminal residue" evidence="1">
    <location>
        <position position="1"/>
    </location>
</feature>
<proteinExistence type="predicted"/>
<dbReference type="AlphaFoldDB" id="A0A382HZQ3"/>